<feature type="compositionally biased region" description="Low complexity" evidence="1">
    <location>
        <begin position="11"/>
        <end position="22"/>
    </location>
</feature>
<dbReference type="VEuPathDB" id="FungiDB:PYU1_G004329"/>
<dbReference type="STRING" id="431595.K3WH97"/>
<dbReference type="InterPro" id="IPR045046">
    <property type="entry name" value="Vps9-like"/>
</dbReference>
<dbReference type="Pfam" id="PF02204">
    <property type="entry name" value="VPS9"/>
    <property type="match status" value="1"/>
</dbReference>
<reference evidence="4" key="3">
    <citation type="submission" date="2015-02" db="UniProtKB">
        <authorList>
            <consortium name="EnsemblProtists"/>
        </authorList>
    </citation>
    <scope>IDENTIFICATION</scope>
    <source>
        <strain evidence="4">DAOM BR144</strain>
    </source>
</reference>
<dbReference type="SUPFAM" id="SSF64268">
    <property type="entry name" value="PX domain"/>
    <property type="match status" value="1"/>
</dbReference>
<dbReference type="HOGENOM" id="CLU_426112_0_0_1"/>
<reference evidence="5" key="1">
    <citation type="journal article" date="2010" name="Genome Biol.">
        <title>Genome sequence of the necrotrophic plant pathogen Pythium ultimum reveals original pathogenicity mechanisms and effector repertoire.</title>
        <authorList>
            <person name="Levesque C.A."/>
            <person name="Brouwer H."/>
            <person name="Cano L."/>
            <person name="Hamilton J.P."/>
            <person name="Holt C."/>
            <person name="Huitema E."/>
            <person name="Raffaele S."/>
            <person name="Robideau G.P."/>
            <person name="Thines M."/>
            <person name="Win J."/>
            <person name="Zerillo M.M."/>
            <person name="Beakes G.W."/>
            <person name="Boore J.L."/>
            <person name="Busam D."/>
            <person name="Dumas B."/>
            <person name="Ferriera S."/>
            <person name="Fuerstenberg S.I."/>
            <person name="Gachon C.M."/>
            <person name="Gaulin E."/>
            <person name="Govers F."/>
            <person name="Grenville-Briggs L."/>
            <person name="Horner N."/>
            <person name="Hostetler J."/>
            <person name="Jiang R.H."/>
            <person name="Johnson J."/>
            <person name="Krajaejun T."/>
            <person name="Lin H."/>
            <person name="Meijer H.J."/>
            <person name="Moore B."/>
            <person name="Morris P."/>
            <person name="Phuntmart V."/>
            <person name="Puiu D."/>
            <person name="Shetty J."/>
            <person name="Stajich J.E."/>
            <person name="Tripathy S."/>
            <person name="Wawra S."/>
            <person name="van West P."/>
            <person name="Whitty B.R."/>
            <person name="Coutinho P.M."/>
            <person name="Henrissat B."/>
            <person name="Martin F."/>
            <person name="Thomas P.D."/>
            <person name="Tyler B.M."/>
            <person name="De Vries R.P."/>
            <person name="Kamoun S."/>
            <person name="Yandell M."/>
            <person name="Tisserat N."/>
            <person name="Buell C.R."/>
        </authorList>
    </citation>
    <scope>NUCLEOTIDE SEQUENCE</scope>
    <source>
        <strain evidence="5">DAOM:BR144</strain>
    </source>
</reference>
<dbReference type="PANTHER" id="PTHR23101">
    <property type="entry name" value="RAB GDP/GTP EXCHANGE FACTOR"/>
    <property type="match status" value="1"/>
</dbReference>
<dbReference type="InterPro" id="IPR036871">
    <property type="entry name" value="PX_dom_sf"/>
</dbReference>
<dbReference type="InterPro" id="IPR037191">
    <property type="entry name" value="VPS9_dom_sf"/>
</dbReference>
<protein>
    <recommendedName>
        <fullName evidence="6">VPS9 domain-containing protein</fullName>
    </recommendedName>
</protein>
<dbReference type="PANTHER" id="PTHR23101:SF25">
    <property type="entry name" value="GTPASE-ACTIVATING PROTEIN AND VPS9 DOMAIN-CONTAINING PROTEIN 1"/>
    <property type="match status" value="1"/>
</dbReference>
<dbReference type="Gene3D" id="3.30.1520.10">
    <property type="entry name" value="Phox-like domain"/>
    <property type="match status" value="1"/>
</dbReference>
<evidence type="ECO:0000313" key="4">
    <source>
        <dbReference type="EnsemblProtists" id="PYU1_T004339"/>
    </source>
</evidence>
<proteinExistence type="predicted"/>
<evidence type="ECO:0008006" key="6">
    <source>
        <dbReference type="Google" id="ProtNLM"/>
    </source>
</evidence>
<dbReference type="InterPro" id="IPR001683">
    <property type="entry name" value="PX_dom"/>
</dbReference>
<name>K3WH97_GLOUD</name>
<evidence type="ECO:0000256" key="1">
    <source>
        <dbReference type="SAM" id="MobiDB-lite"/>
    </source>
</evidence>
<dbReference type="OMA" id="GAMIHPS"/>
<dbReference type="CDD" id="cd06093">
    <property type="entry name" value="PX_domain"/>
    <property type="match status" value="1"/>
</dbReference>
<dbReference type="GO" id="GO:0031267">
    <property type="term" value="F:small GTPase binding"/>
    <property type="evidence" value="ECO:0007669"/>
    <property type="project" value="TreeGrafter"/>
</dbReference>
<feature type="domain" description="VPS9" evidence="3">
    <location>
        <begin position="488"/>
        <end position="626"/>
    </location>
</feature>
<dbReference type="InterPro" id="IPR003123">
    <property type="entry name" value="VPS9"/>
</dbReference>
<organism evidence="4 5">
    <name type="scientific">Globisporangium ultimum (strain ATCC 200006 / CBS 805.95 / DAOM BR144)</name>
    <name type="common">Pythium ultimum</name>
    <dbReference type="NCBI Taxonomy" id="431595"/>
    <lineage>
        <taxon>Eukaryota</taxon>
        <taxon>Sar</taxon>
        <taxon>Stramenopiles</taxon>
        <taxon>Oomycota</taxon>
        <taxon>Peronosporomycetes</taxon>
        <taxon>Pythiales</taxon>
        <taxon>Pythiaceae</taxon>
        <taxon>Globisporangium</taxon>
    </lineage>
</organism>
<sequence>MLALTRRKSSADTSSTSPTSTDSGDEMPLPIRQLTTTTGAAAVPQPKKKNRQLSLLSRLSRDSADAPDDSRDKDTTAVVNPGIASHVVWKLAMRMSLHNESRFLQHLSRSMLSYGAPTHKHAESTHQHNHTQTKNQKLIMNNNAAGHAHGARDSVSSQQQRPPCNVTPILVGKAAPFTPIHALPPLPPLLFSSCKGVQTKSQGISLRSYVRWRCPGLRPGLSVRVVRAEIINAMPAVTEYVVHVVDLHTKVFWIAKKRFHEFYLLRKKIKALAREASPAEAEKLKFILELPFPRRRFRNPSLETIDRRKGEIEMFLRNVAALEPTSSELFLEIAKEFQLEMCSAEFITSLEKIDTTEELLEPKWLAYDLFVSLNSGSTVEGNTCYKFLQAFTNRCAVIEAAVCPECKTFEGKSLAADALKDLRNVITSIEQYILDNLSPRYADRMSLMDQSVDARGMIEECVYHAVEDTLLVPLERQIAFLVSATIDADMEARLADNIEKMRGRTQSEFGIPEHLQSEDDWGKSCHYLSMMDERILPGDKIQELLRSALEIFKSYGEKNLEWRENSALTADDYLPIHIYVVVKSGLKRPLVAKEYLGAMIHPSKMLGEVGYFLTMFEVALKYIADM</sequence>
<dbReference type="Gene3D" id="1.20.1050.80">
    <property type="entry name" value="VPS9 domain"/>
    <property type="match status" value="1"/>
</dbReference>
<dbReference type="EMBL" id="GL376567">
    <property type="status" value="NOT_ANNOTATED_CDS"/>
    <property type="molecule type" value="Genomic_DNA"/>
</dbReference>
<feature type="domain" description="PX" evidence="2">
    <location>
        <begin position="221"/>
        <end position="341"/>
    </location>
</feature>
<dbReference type="SUPFAM" id="SSF109993">
    <property type="entry name" value="VPS9 domain"/>
    <property type="match status" value="1"/>
</dbReference>
<feature type="region of interest" description="Disordered" evidence="1">
    <location>
        <begin position="1"/>
        <end position="77"/>
    </location>
</feature>
<dbReference type="EnsemblProtists" id="PYU1_T004339">
    <property type="protein sequence ID" value="PYU1_T004339"/>
    <property type="gene ID" value="PYU1_G004329"/>
</dbReference>
<dbReference type="AlphaFoldDB" id="K3WH97"/>
<dbReference type="eggNOG" id="KOG2320">
    <property type="taxonomic scope" value="Eukaryota"/>
</dbReference>
<dbReference type="PROSITE" id="PS50195">
    <property type="entry name" value="PX"/>
    <property type="match status" value="1"/>
</dbReference>
<reference evidence="5" key="2">
    <citation type="submission" date="2010-04" db="EMBL/GenBank/DDBJ databases">
        <authorList>
            <person name="Buell R."/>
            <person name="Hamilton J."/>
            <person name="Hostetler J."/>
        </authorList>
    </citation>
    <scope>NUCLEOTIDE SEQUENCE [LARGE SCALE GENOMIC DNA]</scope>
    <source>
        <strain evidence="5">DAOM:BR144</strain>
    </source>
</reference>
<feature type="compositionally biased region" description="Basic and acidic residues" evidence="1">
    <location>
        <begin position="59"/>
        <end position="75"/>
    </location>
</feature>
<dbReference type="Proteomes" id="UP000019132">
    <property type="component" value="Unassembled WGS sequence"/>
</dbReference>
<evidence type="ECO:0000313" key="5">
    <source>
        <dbReference type="Proteomes" id="UP000019132"/>
    </source>
</evidence>
<dbReference type="GO" id="GO:0035091">
    <property type="term" value="F:phosphatidylinositol binding"/>
    <property type="evidence" value="ECO:0007669"/>
    <property type="project" value="InterPro"/>
</dbReference>
<evidence type="ECO:0000259" key="2">
    <source>
        <dbReference type="PROSITE" id="PS50195"/>
    </source>
</evidence>
<accession>K3WH97</accession>
<dbReference type="GO" id="GO:0016192">
    <property type="term" value="P:vesicle-mediated transport"/>
    <property type="evidence" value="ECO:0007669"/>
    <property type="project" value="InterPro"/>
</dbReference>
<dbReference type="InParanoid" id="K3WH97"/>
<dbReference type="GO" id="GO:0030139">
    <property type="term" value="C:endocytic vesicle"/>
    <property type="evidence" value="ECO:0007669"/>
    <property type="project" value="TreeGrafter"/>
</dbReference>
<dbReference type="GO" id="GO:0005829">
    <property type="term" value="C:cytosol"/>
    <property type="evidence" value="ECO:0007669"/>
    <property type="project" value="TreeGrafter"/>
</dbReference>
<keyword evidence="5" id="KW-1185">Reference proteome</keyword>
<dbReference type="PROSITE" id="PS51205">
    <property type="entry name" value="VPS9"/>
    <property type="match status" value="1"/>
</dbReference>
<dbReference type="GO" id="GO:0005085">
    <property type="term" value="F:guanyl-nucleotide exchange factor activity"/>
    <property type="evidence" value="ECO:0007669"/>
    <property type="project" value="InterPro"/>
</dbReference>
<evidence type="ECO:0000259" key="3">
    <source>
        <dbReference type="PROSITE" id="PS51205"/>
    </source>
</evidence>